<sequence length="519" mass="56945">MKKIINYCLGLFLLAFVLSACTNYLDINSDPNYPASASTPLLLSSGTTWSASILGCDIQLVGAYWAQHYSQNNTSQQYNTIDQYNLSNSSTYFTRYWSSIYTGALPDLKLVISQSEAAGTWNYWMAAKVMTAFDFNMLVSLFEKIPFTDALKGSDNLTPAYDESKAVDAGIIAMLDAAIAKKTDAAAQVSMGSKDMVFAGNITKWVQFAKTLKLKILMRDFTTNQAAIQALLTEGDLLAVDAKMTNFTDQENKSNPLFENDRRKLNTTTNIRVSATLVQFLKANNDPRIAAFAEPTSQMFQVGATAAADKIIDVPADQKPYYRGLDQGTYGITTFSSNVFPTSVHSRAVLAATDPVYFMSAAESYFLQAEAWARIGDSGKAKTAYETAVKAAFSRWGYDATAFLAAGGAYAFNATSTDSMLNCILMQKWVSSARTDSWNAFFDICRTGIPALGAQTVTDQSRIAVINSSYVTGTLAPSVGSVLLAGQYPHRFLYPKTSSDYNPNTPTVLPLYQKMWWHK</sequence>
<dbReference type="AlphaFoldDB" id="A0A161LHW2"/>
<keyword evidence="1" id="KW-0732">Signal</keyword>
<protein>
    <submittedName>
        <fullName evidence="2">Starch-binding associating with outer membrane</fullName>
    </submittedName>
</protein>
<feature type="signal peptide" evidence="1">
    <location>
        <begin position="1"/>
        <end position="20"/>
    </location>
</feature>
<gene>
    <name evidence="2" type="ORF">PJIAN_1422</name>
</gene>
<name>A0A161LHW2_9BACT</name>
<dbReference type="Proteomes" id="UP000076586">
    <property type="component" value="Unassembled WGS sequence"/>
</dbReference>
<reference evidence="3" key="1">
    <citation type="submission" date="2016-04" db="EMBL/GenBank/DDBJ databases">
        <title>Draft genome sequence of Paludibacter jiangxiensis strain NM7.</title>
        <authorList>
            <person name="Qiu Y."/>
            <person name="Matsuura N."/>
            <person name="Ohashi A."/>
            <person name="Tourlousse M.D."/>
            <person name="Sekiguchi Y."/>
        </authorList>
    </citation>
    <scope>NUCLEOTIDE SEQUENCE [LARGE SCALE GENOMIC DNA]</scope>
    <source>
        <strain evidence="3">NM7</strain>
    </source>
</reference>
<dbReference type="InterPro" id="IPR011990">
    <property type="entry name" value="TPR-like_helical_dom_sf"/>
</dbReference>
<accession>A0A161LHW2</accession>
<dbReference type="OrthoDB" id="1387301at2"/>
<feature type="chain" id="PRO_5007823844" evidence="1">
    <location>
        <begin position="21"/>
        <end position="519"/>
    </location>
</feature>
<evidence type="ECO:0000313" key="3">
    <source>
        <dbReference type="Proteomes" id="UP000076586"/>
    </source>
</evidence>
<dbReference type="SUPFAM" id="SSF48452">
    <property type="entry name" value="TPR-like"/>
    <property type="match status" value="1"/>
</dbReference>
<dbReference type="Gene3D" id="1.25.40.390">
    <property type="match status" value="1"/>
</dbReference>
<dbReference type="RefSeq" id="WP_068701548.1">
    <property type="nucleotide sequence ID" value="NZ_BDCR01000001.1"/>
</dbReference>
<organism evidence="2 3">
    <name type="scientific">Paludibacter jiangxiensis</name>
    <dbReference type="NCBI Taxonomy" id="681398"/>
    <lineage>
        <taxon>Bacteria</taxon>
        <taxon>Pseudomonadati</taxon>
        <taxon>Bacteroidota</taxon>
        <taxon>Bacteroidia</taxon>
        <taxon>Bacteroidales</taxon>
        <taxon>Paludibacteraceae</taxon>
        <taxon>Paludibacter</taxon>
    </lineage>
</organism>
<reference evidence="3" key="2">
    <citation type="journal article" date="2017" name="Genome Announc.">
        <title>Draft genome sequence of Paludibacter jiangxiensis NM7(T), a propionate-producing fermentative bacterium.</title>
        <authorList>
            <person name="Qiu Y.-L."/>
            <person name="Tourlousse D.M."/>
            <person name="Matsuura N."/>
            <person name="Ohashi A."/>
            <person name="Sekiguchi Y."/>
        </authorList>
    </citation>
    <scope>NUCLEOTIDE SEQUENCE [LARGE SCALE GENOMIC DNA]</scope>
    <source>
        <strain evidence="3">NM7</strain>
    </source>
</reference>
<dbReference type="STRING" id="681398.PJIAN_1422"/>
<dbReference type="EMBL" id="BDCR01000001">
    <property type="protein sequence ID" value="GAT61836.1"/>
    <property type="molecule type" value="Genomic_DNA"/>
</dbReference>
<evidence type="ECO:0000256" key="1">
    <source>
        <dbReference type="SAM" id="SignalP"/>
    </source>
</evidence>
<dbReference type="InterPro" id="IPR041662">
    <property type="entry name" value="SusD-like_2"/>
</dbReference>
<dbReference type="Pfam" id="PF12771">
    <property type="entry name" value="SusD-like_2"/>
    <property type="match status" value="1"/>
</dbReference>
<keyword evidence="3" id="KW-1185">Reference proteome</keyword>
<dbReference type="PROSITE" id="PS51257">
    <property type="entry name" value="PROKAR_LIPOPROTEIN"/>
    <property type="match status" value="1"/>
</dbReference>
<comment type="caution">
    <text evidence="2">The sequence shown here is derived from an EMBL/GenBank/DDBJ whole genome shotgun (WGS) entry which is preliminary data.</text>
</comment>
<proteinExistence type="predicted"/>
<evidence type="ECO:0000313" key="2">
    <source>
        <dbReference type="EMBL" id="GAT61836.1"/>
    </source>
</evidence>